<reference evidence="9" key="1">
    <citation type="submission" date="2021-02" db="EMBL/GenBank/DDBJ databases">
        <title>Skermanella TT6 skin isolate.</title>
        <authorList>
            <person name="Lee K."/>
            <person name="Ganzorig M."/>
        </authorList>
    </citation>
    <scope>NUCLEOTIDE SEQUENCE</scope>
    <source>
        <strain evidence="9">TT6</strain>
    </source>
</reference>
<dbReference type="NCBIfam" id="TIGR01356">
    <property type="entry name" value="aroA"/>
    <property type="match status" value="1"/>
</dbReference>
<dbReference type="PIRSF" id="PIRSF000505">
    <property type="entry name" value="EPSPS"/>
    <property type="match status" value="1"/>
</dbReference>
<dbReference type="CDD" id="cd01556">
    <property type="entry name" value="EPSP_synthase"/>
    <property type="match status" value="1"/>
</dbReference>
<comment type="subunit">
    <text evidence="7">Monomer.</text>
</comment>
<evidence type="ECO:0000256" key="1">
    <source>
        <dbReference type="ARBA" id="ARBA00004811"/>
    </source>
</evidence>
<evidence type="ECO:0000313" key="10">
    <source>
        <dbReference type="Proteomes" id="UP000595197"/>
    </source>
</evidence>
<dbReference type="EMBL" id="CP067420">
    <property type="protein sequence ID" value="QQP90739.1"/>
    <property type="molecule type" value="Genomic_DNA"/>
</dbReference>
<feature type="binding site" evidence="7">
    <location>
        <position position="170"/>
    </location>
    <ligand>
        <name>3-phosphoshikimate</name>
        <dbReference type="ChEBI" id="CHEBI:145989"/>
    </ligand>
</feature>
<dbReference type="InterPro" id="IPR036968">
    <property type="entry name" value="Enolpyruvate_Tfrase_sf"/>
</dbReference>
<keyword evidence="3 7" id="KW-0028">Amino-acid biosynthesis</keyword>
<evidence type="ECO:0000313" key="9">
    <source>
        <dbReference type="EMBL" id="QQP90739.1"/>
    </source>
</evidence>
<feature type="binding site" evidence="7">
    <location>
        <position position="397"/>
    </location>
    <ligand>
        <name>phosphoenolpyruvate</name>
        <dbReference type="ChEBI" id="CHEBI:58702"/>
    </ligand>
</feature>
<proteinExistence type="inferred from homology"/>
<dbReference type="HAMAP" id="MF_00210">
    <property type="entry name" value="EPSP_synth"/>
    <property type="match status" value="1"/>
</dbReference>
<dbReference type="PROSITE" id="PS00104">
    <property type="entry name" value="EPSP_SYNTHASE_1"/>
    <property type="match status" value="1"/>
</dbReference>
<dbReference type="PANTHER" id="PTHR21090">
    <property type="entry name" value="AROM/DEHYDROQUINATE SYNTHASE"/>
    <property type="match status" value="1"/>
</dbReference>
<organism evidence="9 10">
    <name type="scientific">Skermanella cutis</name>
    <dbReference type="NCBI Taxonomy" id="2775420"/>
    <lineage>
        <taxon>Bacteria</taxon>
        <taxon>Pseudomonadati</taxon>
        <taxon>Pseudomonadota</taxon>
        <taxon>Alphaproteobacteria</taxon>
        <taxon>Rhodospirillales</taxon>
        <taxon>Azospirillaceae</taxon>
        <taxon>Skermanella</taxon>
    </lineage>
</organism>
<comment type="pathway">
    <text evidence="1 7">Metabolic intermediate biosynthesis; chorismate biosynthesis; chorismate from D-erythrose 4-phosphate and phosphoenolpyruvate: step 6/7.</text>
</comment>
<evidence type="ECO:0000256" key="6">
    <source>
        <dbReference type="ARBA" id="ARBA00044633"/>
    </source>
</evidence>
<feature type="binding site" evidence="7">
    <location>
        <position position="29"/>
    </location>
    <ligand>
        <name>3-phosphoshikimate</name>
        <dbReference type="ChEBI" id="CHEBI:145989"/>
    </ligand>
</feature>
<feature type="binding site" evidence="7">
    <location>
        <position position="24"/>
    </location>
    <ligand>
        <name>3-phosphoshikimate</name>
        <dbReference type="ChEBI" id="CHEBI:145989"/>
    </ligand>
</feature>
<dbReference type="InterPro" id="IPR001986">
    <property type="entry name" value="Enolpyruvate_Tfrase_dom"/>
</dbReference>
<dbReference type="PANTHER" id="PTHR21090:SF5">
    <property type="entry name" value="PENTAFUNCTIONAL AROM POLYPEPTIDE"/>
    <property type="match status" value="1"/>
</dbReference>
<feature type="binding site" evidence="7">
    <location>
        <position position="97"/>
    </location>
    <ligand>
        <name>phosphoenolpyruvate</name>
        <dbReference type="ChEBI" id="CHEBI:58702"/>
    </ligand>
</feature>
<keyword evidence="5 7" id="KW-0057">Aromatic amino acid biosynthesis</keyword>
<name>A0ABX7B9C1_9PROT</name>
<evidence type="ECO:0000256" key="3">
    <source>
        <dbReference type="ARBA" id="ARBA00022605"/>
    </source>
</evidence>
<dbReference type="InterPro" id="IPR006264">
    <property type="entry name" value="EPSP_synthase"/>
</dbReference>
<feature type="binding site" evidence="7">
    <location>
        <position position="172"/>
    </location>
    <ligand>
        <name>3-phosphoshikimate</name>
        <dbReference type="ChEBI" id="CHEBI:145989"/>
    </ligand>
</feature>
<dbReference type="Pfam" id="PF00275">
    <property type="entry name" value="EPSP_synthase"/>
    <property type="match status" value="1"/>
</dbReference>
<comment type="caution">
    <text evidence="7">Lacks conserved residue(s) required for the propagation of feature annotation.</text>
</comment>
<evidence type="ECO:0000256" key="4">
    <source>
        <dbReference type="ARBA" id="ARBA00022679"/>
    </source>
</evidence>
<feature type="domain" description="Enolpyruvate transferase" evidence="8">
    <location>
        <begin position="11"/>
        <end position="430"/>
    </location>
</feature>
<feature type="binding site" evidence="7">
    <location>
        <position position="354"/>
    </location>
    <ligand>
        <name>phosphoenolpyruvate</name>
        <dbReference type="ChEBI" id="CHEBI:58702"/>
    </ligand>
</feature>
<feature type="binding site" evidence="7">
    <location>
        <position position="350"/>
    </location>
    <ligand>
        <name>3-phosphoshikimate</name>
        <dbReference type="ChEBI" id="CHEBI:145989"/>
    </ligand>
</feature>
<keyword evidence="10" id="KW-1185">Reference proteome</keyword>
<dbReference type="Proteomes" id="UP000595197">
    <property type="component" value="Chromosome"/>
</dbReference>
<feature type="binding site" evidence="7">
    <location>
        <position position="125"/>
    </location>
    <ligand>
        <name>phosphoenolpyruvate</name>
        <dbReference type="ChEBI" id="CHEBI:58702"/>
    </ligand>
</feature>
<evidence type="ECO:0000256" key="2">
    <source>
        <dbReference type="ARBA" id="ARBA00009948"/>
    </source>
</evidence>
<dbReference type="Gene3D" id="3.65.10.10">
    <property type="entry name" value="Enolpyruvate transferase domain"/>
    <property type="match status" value="2"/>
</dbReference>
<protein>
    <recommendedName>
        <fullName evidence="7">3-phosphoshikimate 1-carboxyvinyltransferase</fullName>
        <ecNumber evidence="7">2.5.1.19</ecNumber>
    </recommendedName>
    <alternativeName>
        <fullName evidence="7">5-enolpyruvylshikimate-3-phosphate synthase</fullName>
        <shortName evidence="7">EPSP synthase</shortName>
        <shortName evidence="7">EPSPS</shortName>
    </alternativeName>
</protein>
<comment type="subcellular location">
    <subcellularLocation>
        <location evidence="7">Cytoplasm</location>
    </subcellularLocation>
</comment>
<keyword evidence="7" id="KW-0963">Cytoplasm</keyword>
<dbReference type="RefSeq" id="WP_201078032.1">
    <property type="nucleotide sequence ID" value="NZ_CP067420.1"/>
</dbReference>
<keyword evidence="4 7" id="KW-0808">Transferase</keyword>
<evidence type="ECO:0000256" key="5">
    <source>
        <dbReference type="ARBA" id="ARBA00023141"/>
    </source>
</evidence>
<accession>A0ABX7B9C1</accession>
<feature type="binding site" evidence="7">
    <location>
        <position position="24"/>
    </location>
    <ligand>
        <name>phosphoenolpyruvate</name>
        <dbReference type="ChEBI" id="CHEBI:58702"/>
    </ligand>
</feature>
<dbReference type="EC" id="2.5.1.19" evidence="7"/>
<dbReference type="GO" id="GO:0003866">
    <property type="term" value="F:3-phosphoshikimate 1-carboxyvinyltransferase activity"/>
    <property type="evidence" value="ECO:0007669"/>
    <property type="project" value="UniProtKB-EC"/>
</dbReference>
<comment type="catalytic activity">
    <reaction evidence="6">
        <text>3-phosphoshikimate + phosphoenolpyruvate = 5-O-(1-carboxyvinyl)-3-phosphoshikimate + phosphate</text>
        <dbReference type="Rhea" id="RHEA:21256"/>
        <dbReference type="ChEBI" id="CHEBI:43474"/>
        <dbReference type="ChEBI" id="CHEBI:57701"/>
        <dbReference type="ChEBI" id="CHEBI:58702"/>
        <dbReference type="ChEBI" id="CHEBI:145989"/>
        <dbReference type="EC" id="2.5.1.19"/>
    </reaction>
    <physiologicalReaction direction="left-to-right" evidence="6">
        <dbReference type="Rhea" id="RHEA:21257"/>
    </physiologicalReaction>
</comment>
<evidence type="ECO:0000259" key="8">
    <source>
        <dbReference type="Pfam" id="PF00275"/>
    </source>
</evidence>
<feature type="binding site" evidence="7">
    <location>
        <position position="172"/>
    </location>
    <ligand>
        <name>phosphoenolpyruvate</name>
        <dbReference type="ChEBI" id="CHEBI:58702"/>
    </ligand>
</feature>
<comment type="function">
    <text evidence="7">Catalyzes the transfer of the enolpyruvyl moiety of phosphoenolpyruvate (PEP) to the 5-hydroxyl of shikimate-3-phosphate (S3P) to produce enolpyruvyl shikimate-3-phosphate and inorganic phosphate.</text>
</comment>
<feature type="active site" description="Proton acceptor" evidence="7">
    <location>
        <position position="323"/>
    </location>
</feature>
<dbReference type="SUPFAM" id="SSF55205">
    <property type="entry name" value="EPT/RTPC-like"/>
    <property type="match status" value="1"/>
</dbReference>
<dbReference type="InterPro" id="IPR013792">
    <property type="entry name" value="RNA3'P_cycl/enolpyr_Trfase_a/b"/>
</dbReference>
<feature type="binding site" evidence="7">
    <location>
        <position position="323"/>
    </location>
    <ligand>
        <name>3-phosphoshikimate</name>
        <dbReference type="ChEBI" id="CHEBI:145989"/>
    </ligand>
</feature>
<gene>
    <name evidence="7 9" type="primary">aroA</name>
    <name evidence="9" type="ORF">IGS68_05805</name>
</gene>
<feature type="binding site" evidence="7">
    <location>
        <position position="25"/>
    </location>
    <ligand>
        <name>3-phosphoshikimate</name>
        <dbReference type="ChEBI" id="CHEBI:145989"/>
    </ligand>
</feature>
<sequence>MAPRPLQSVQTGPLSGTVRVPGDKSISHRALMFGALAVGETTIHGLLTGEDVLHTAAAMRALGADIVRDDQGVWRVRGVGVGGLVESSRVLDMGNSGTAARLMMGLVSTHPITTFFTGDASLTKRPMARVSTPLEQMGASFVCRSGGRLPLAVIGTENPVPITYRLPVASAQVKSAILLAGLNTPGVTTVIEAEPTRDHSELMLAHFGATVTTERIEGGALAVSITGEPEITGKTVNVPADPSSAAFLAVAALIRPGSDVTLTDVGMNPRRTGLYDTLVEMGADITFLNRRDQAGEPVADLRVRSSALTGVAVPPDRAPSMIDEYPILAMAAACAEGTTTMHGVAELRVKESDRLAMVADGLHACGVRVEAGQDSLTVHGGGGPPGGATVATAMDHRIAMSFLVLGMASARPVAVDDSGFIDTSFPGFVDLMNGLGGRISAPEAR</sequence>
<dbReference type="InterPro" id="IPR023193">
    <property type="entry name" value="EPSP_synthase_CS"/>
</dbReference>
<evidence type="ECO:0000256" key="7">
    <source>
        <dbReference type="HAMAP-Rule" id="MF_00210"/>
    </source>
</evidence>
<comment type="similarity">
    <text evidence="2 7">Belongs to the EPSP synthase family.</text>
</comment>